<comment type="caution">
    <text evidence="1">The sequence shown here is derived from an EMBL/GenBank/DDBJ whole genome shotgun (WGS) entry which is preliminary data.</text>
</comment>
<proteinExistence type="predicted"/>
<protein>
    <submittedName>
        <fullName evidence="1">Uncharacterized protein</fullName>
    </submittedName>
</protein>
<dbReference type="AlphaFoldDB" id="A0A8T3BZ97"/>
<sequence>MTGQRRSSNSWPHEEVQWRLETGWKSSDRRRTGYGTTIVERKSDSCWHLGGSLAVIGGRAMARRRLVTELCSVDGRRMFVDGGVRIEL</sequence>
<gene>
    <name evidence="1" type="ORF">KFK09_005796</name>
</gene>
<organism evidence="1 2">
    <name type="scientific">Dendrobium nobile</name>
    <name type="common">Orchid</name>
    <dbReference type="NCBI Taxonomy" id="94219"/>
    <lineage>
        <taxon>Eukaryota</taxon>
        <taxon>Viridiplantae</taxon>
        <taxon>Streptophyta</taxon>
        <taxon>Embryophyta</taxon>
        <taxon>Tracheophyta</taxon>
        <taxon>Spermatophyta</taxon>
        <taxon>Magnoliopsida</taxon>
        <taxon>Liliopsida</taxon>
        <taxon>Asparagales</taxon>
        <taxon>Orchidaceae</taxon>
        <taxon>Epidendroideae</taxon>
        <taxon>Malaxideae</taxon>
        <taxon>Dendrobiinae</taxon>
        <taxon>Dendrobium</taxon>
    </lineage>
</organism>
<reference evidence="1" key="1">
    <citation type="journal article" date="2022" name="Front. Genet.">
        <title>Chromosome-Scale Assembly of the Dendrobium nobile Genome Provides Insights Into the Molecular Mechanism of the Biosynthesis of the Medicinal Active Ingredient of Dendrobium.</title>
        <authorList>
            <person name="Xu Q."/>
            <person name="Niu S.-C."/>
            <person name="Li K.-L."/>
            <person name="Zheng P.-J."/>
            <person name="Zhang X.-J."/>
            <person name="Jia Y."/>
            <person name="Liu Y."/>
            <person name="Niu Y.-X."/>
            <person name="Yu L.-H."/>
            <person name="Chen D.-F."/>
            <person name="Zhang G.-Q."/>
        </authorList>
    </citation>
    <scope>NUCLEOTIDE SEQUENCE</scope>
    <source>
        <tissue evidence="1">Leaf</tissue>
    </source>
</reference>
<evidence type="ECO:0000313" key="2">
    <source>
        <dbReference type="Proteomes" id="UP000829196"/>
    </source>
</evidence>
<keyword evidence="2" id="KW-1185">Reference proteome</keyword>
<accession>A0A8T3BZ97</accession>
<dbReference type="EMBL" id="JAGYWB010000005">
    <property type="protein sequence ID" value="KAI0523401.1"/>
    <property type="molecule type" value="Genomic_DNA"/>
</dbReference>
<dbReference type="Proteomes" id="UP000829196">
    <property type="component" value="Unassembled WGS sequence"/>
</dbReference>
<name>A0A8T3BZ97_DENNO</name>
<evidence type="ECO:0000313" key="1">
    <source>
        <dbReference type="EMBL" id="KAI0523401.1"/>
    </source>
</evidence>